<evidence type="ECO:0000256" key="5">
    <source>
        <dbReference type="PIRSR" id="PIRSR006230-1"/>
    </source>
</evidence>
<comment type="function">
    <text evidence="4">Required for a late step of 50S ribosomal subunit assembly. Has GTPase activity.</text>
</comment>
<dbReference type="KEGG" id="aaco:K1I37_09865"/>
<evidence type="ECO:0000256" key="3">
    <source>
        <dbReference type="ARBA" id="ARBA00023134"/>
    </source>
</evidence>
<dbReference type="GO" id="GO:0005525">
    <property type="term" value="F:GTP binding"/>
    <property type="evidence" value="ECO:0007669"/>
    <property type="project" value="UniProtKB-KW"/>
</dbReference>
<dbReference type="AlphaFoldDB" id="A0A9E6ZP91"/>
<dbReference type="PANTHER" id="PTHR45782:SF4">
    <property type="entry name" value="MITOCHONDRIAL RIBOSOME-ASSOCIATED GTPASE 1"/>
    <property type="match status" value="1"/>
</dbReference>
<evidence type="ECO:0000256" key="2">
    <source>
        <dbReference type="ARBA" id="ARBA00022741"/>
    </source>
</evidence>
<feature type="domain" description="G" evidence="6">
    <location>
        <begin position="126"/>
        <end position="195"/>
    </location>
</feature>
<evidence type="ECO:0000256" key="1">
    <source>
        <dbReference type="ARBA" id="ARBA00014898"/>
    </source>
</evidence>
<protein>
    <recommendedName>
        <fullName evidence="1 4">Ribosome biogenesis GTPase A</fullName>
    </recommendedName>
</protein>
<evidence type="ECO:0000259" key="6">
    <source>
        <dbReference type="Pfam" id="PF01926"/>
    </source>
</evidence>
<dbReference type="InterPro" id="IPR019991">
    <property type="entry name" value="GTP-bd_ribosome_bgen"/>
</dbReference>
<dbReference type="Gene3D" id="3.40.50.300">
    <property type="entry name" value="P-loop containing nucleotide triphosphate hydrolases"/>
    <property type="match status" value="1"/>
</dbReference>
<dbReference type="InterPro" id="IPR006073">
    <property type="entry name" value="GTP-bd"/>
</dbReference>
<dbReference type="GO" id="GO:0006412">
    <property type="term" value="P:translation"/>
    <property type="evidence" value="ECO:0007669"/>
    <property type="project" value="TreeGrafter"/>
</dbReference>
<dbReference type="EMBL" id="CP080467">
    <property type="protein sequence ID" value="UNO50681.1"/>
    <property type="molecule type" value="Genomic_DNA"/>
</dbReference>
<dbReference type="CDD" id="cd01856">
    <property type="entry name" value="YlqF"/>
    <property type="match status" value="1"/>
</dbReference>
<dbReference type="InterPro" id="IPR016478">
    <property type="entry name" value="GTPase_MTG1"/>
</dbReference>
<dbReference type="FunFam" id="3.40.50.300:FF:000590">
    <property type="entry name" value="Ribosome biogenesis GTPase A"/>
    <property type="match status" value="1"/>
</dbReference>
<keyword evidence="3 4" id="KW-0342">GTP-binding</keyword>
<evidence type="ECO:0000313" key="7">
    <source>
        <dbReference type="EMBL" id="UNO50681.1"/>
    </source>
</evidence>
<feature type="binding site" evidence="5">
    <location>
        <begin position="133"/>
        <end position="138"/>
    </location>
    <ligand>
        <name>GTP</name>
        <dbReference type="ChEBI" id="CHEBI:37565"/>
    </ligand>
</feature>
<name>A0A9E6ZP91_ALIAG</name>
<dbReference type="Proteomes" id="UP000829401">
    <property type="component" value="Chromosome"/>
</dbReference>
<comment type="similarity">
    <text evidence="4">Belongs to the TRAFAC class YlqF/YawG GTPase family. MTG1 subfamily.</text>
</comment>
<keyword evidence="8" id="KW-1185">Reference proteome</keyword>
<feature type="binding site" evidence="5">
    <location>
        <position position="176"/>
    </location>
    <ligand>
        <name>GTP</name>
        <dbReference type="ChEBI" id="CHEBI:37565"/>
    </ligand>
</feature>
<dbReference type="PIRSF" id="PIRSF006230">
    <property type="entry name" value="MG442"/>
    <property type="match status" value="1"/>
</dbReference>
<gene>
    <name evidence="7" type="primary">ylqF</name>
    <name evidence="7" type="ORF">K1I37_09865</name>
</gene>
<dbReference type="InterPro" id="IPR027417">
    <property type="entry name" value="P-loop_NTPase"/>
</dbReference>
<keyword evidence="2 4" id="KW-0547">Nucleotide-binding</keyword>
<evidence type="ECO:0000313" key="8">
    <source>
        <dbReference type="Proteomes" id="UP000829401"/>
    </source>
</evidence>
<keyword evidence="4" id="KW-0963">Cytoplasm</keyword>
<reference evidence="8" key="1">
    <citation type="journal article" date="2022" name="G3 (Bethesda)">
        <title>Unveiling the complete genome sequence of Alicyclobacillus acidoterrestris DSM 3922T, a taint-producing strain.</title>
        <authorList>
            <person name="Leonardo I.C."/>
            <person name="Barreto Crespo M.T."/>
            <person name="Gaspar F.B."/>
        </authorList>
    </citation>
    <scope>NUCLEOTIDE SEQUENCE [LARGE SCALE GENOMIC DNA]</scope>
    <source>
        <strain evidence="8">DSM 3922</strain>
    </source>
</reference>
<proteinExistence type="inferred from homology"/>
<dbReference type="InterPro" id="IPR023179">
    <property type="entry name" value="GTP-bd_ortho_bundle_sf"/>
</dbReference>
<dbReference type="Gene3D" id="1.10.1580.10">
    <property type="match status" value="1"/>
</dbReference>
<dbReference type="PANTHER" id="PTHR45782">
    <property type="entry name" value="MITOCHONDRIAL RIBOSOME-ASSOCIATED GTPASE 1"/>
    <property type="match status" value="1"/>
</dbReference>
<dbReference type="RefSeq" id="WP_236613873.1">
    <property type="nucleotide sequence ID" value="NZ_AURB01000129.1"/>
</dbReference>
<organism evidence="7 8">
    <name type="scientific">Alicyclobacillus acidoterrestris (strain ATCC 49025 / DSM 3922 / CIP 106132 / NCIMB 13137 / GD3B)</name>
    <dbReference type="NCBI Taxonomy" id="1356854"/>
    <lineage>
        <taxon>Bacteria</taxon>
        <taxon>Bacillati</taxon>
        <taxon>Bacillota</taxon>
        <taxon>Bacilli</taxon>
        <taxon>Bacillales</taxon>
        <taxon>Alicyclobacillaceae</taxon>
        <taxon>Alicyclobacillus</taxon>
    </lineage>
</organism>
<dbReference type="GO" id="GO:0005737">
    <property type="term" value="C:cytoplasm"/>
    <property type="evidence" value="ECO:0007669"/>
    <property type="project" value="UniProtKB-SubCell"/>
</dbReference>
<accession>A0A9E6ZP91</accession>
<sequence length="302" mass="33926">MGQLTIQWYPGHMAKARRIMESRIKQVDAVIELVDARLPISSRNPVLQQLSTRKPGIIVMTRDDLADPEATQAWTDYFAEHDMIAVPANILSGEGLGRVKDALHRVTSEKVNRDRQRGLRRTIIRAMVVGIPNVGKSSFINRTARKAVAKTGNQPGVTRQEQWVKMGDIELLDTPGVLWPKIDTPEQGLRLAVSGAIKEQIYNVEEAAAYFVAYASRRYPEQLKQRYKLAELPAVDWTDLQTVWPQIAPVFEAIGRHRGMLARGAEVDIERVSRMLIKEVQDGVLGRLTLEWPGDDATTDEA</sequence>
<dbReference type="SUPFAM" id="SSF52540">
    <property type="entry name" value="P-loop containing nucleoside triphosphate hydrolases"/>
    <property type="match status" value="1"/>
</dbReference>
<dbReference type="Pfam" id="PF01926">
    <property type="entry name" value="MMR_HSR1"/>
    <property type="match status" value="1"/>
</dbReference>
<evidence type="ECO:0000256" key="4">
    <source>
        <dbReference type="PIRNR" id="PIRNR006230"/>
    </source>
</evidence>
<dbReference type="NCBIfam" id="TIGR03596">
    <property type="entry name" value="GTPase_YlqF"/>
    <property type="match status" value="1"/>
</dbReference>
<comment type="subcellular location">
    <subcellularLocation>
        <location evidence="4">Cytoplasm</location>
    </subcellularLocation>
</comment>
<dbReference type="GO" id="GO:0003924">
    <property type="term" value="F:GTPase activity"/>
    <property type="evidence" value="ECO:0007669"/>
    <property type="project" value="TreeGrafter"/>
</dbReference>